<gene>
    <name evidence="7" type="ORF">FXF65_30895</name>
</gene>
<dbReference type="Gene3D" id="3.40.50.300">
    <property type="entry name" value="P-loop containing nucleotide triphosphate hydrolases"/>
    <property type="match status" value="1"/>
</dbReference>
<dbReference type="Gene3D" id="1.10.10.10">
    <property type="entry name" value="Winged helix-like DNA-binding domain superfamily/Winged helix DNA-binding domain"/>
    <property type="match status" value="1"/>
</dbReference>
<dbReference type="InterPro" id="IPR027417">
    <property type="entry name" value="P-loop_NTPase"/>
</dbReference>
<dbReference type="Proteomes" id="UP000322634">
    <property type="component" value="Unassembled WGS sequence"/>
</dbReference>
<dbReference type="PANTHER" id="PTHR35807:SF1">
    <property type="entry name" value="TRANSCRIPTIONAL REGULATOR REDD"/>
    <property type="match status" value="1"/>
</dbReference>
<evidence type="ECO:0000256" key="2">
    <source>
        <dbReference type="ARBA" id="ARBA00023015"/>
    </source>
</evidence>
<dbReference type="InterPro" id="IPR005158">
    <property type="entry name" value="BTAD"/>
</dbReference>
<comment type="similarity">
    <text evidence="1">Belongs to the AfsR/DnrI/RedD regulatory family.</text>
</comment>
<dbReference type="SUPFAM" id="SSF46894">
    <property type="entry name" value="C-terminal effector domain of the bipartite response regulators"/>
    <property type="match status" value="1"/>
</dbReference>
<dbReference type="GO" id="GO:0043531">
    <property type="term" value="F:ADP binding"/>
    <property type="evidence" value="ECO:0007669"/>
    <property type="project" value="InterPro"/>
</dbReference>
<dbReference type="PROSITE" id="PS51755">
    <property type="entry name" value="OMPR_PHOB"/>
    <property type="match status" value="1"/>
</dbReference>
<protein>
    <submittedName>
        <fullName evidence="7">AAA family ATPase</fullName>
    </submittedName>
</protein>
<dbReference type="Pfam" id="PF03704">
    <property type="entry name" value="BTAD"/>
    <property type="match status" value="1"/>
</dbReference>
<dbReference type="AlphaFoldDB" id="A0A5D0TVP0"/>
<dbReference type="EMBL" id="VSFF01000012">
    <property type="protein sequence ID" value="TYC10331.1"/>
    <property type="molecule type" value="Genomic_DNA"/>
</dbReference>
<dbReference type="Gene3D" id="1.25.40.10">
    <property type="entry name" value="Tetratricopeptide repeat domain"/>
    <property type="match status" value="1"/>
</dbReference>
<dbReference type="PANTHER" id="PTHR35807">
    <property type="entry name" value="TRANSCRIPTIONAL REGULATOR REDD-RELATED"/>
    <property type="match status" value="1"/>
</dbReference>
<dbReference type="RefSeq" id="WP_148353584.1">
    <property type="nucleotide sequence ID" value="NZ_JBHSBF010000006.1"/>
</dbReference>
<feature type="DNA-binding region" description="OmpR/PhoB-type" evidence="5">
    <location>
        <begin position="1"/>
        <end position="94"/>
    </location>
</feature>
<evidence type="ECO:0000313" key="8">
    <source>
        <dbReference type="Proteomes" id="UP000322634"/>
    </source>
</evidence>
<dbReference type="InterPro" id="IPR051677">
    <property type="entry name" value="AfsR-DnrI-RedD_regulator"/>
</dbReference>
<dbReference type="GO" id="GO:0000160">
    <property type="term" value="P:phosphorelay signal transduction system"/>
    <property type="evidence" value="ECO:0007669"/>
    <property type="project" value="InterPro"/>
</dbReference>
<accession>A0A5D0TVP0</accession>
<dbReference type="CDD" id="cd15831">
    <property type="entry name" value="BTAD"/>
    <property type="match status" value="1"/>
</dbReference>
<keyword evidence="4" id="KW-0804">Transcription</keyword>
<dbReference type="InterPro" id="IPR001867">
    <property type="entry name" value="OmpR/PhoB-type_DNA-bd"/>
</dbReference>
<comment type="caution">
    <text evidence="7">The sequence shown here is derived from an EMBL/GenBank/DDBJ whole genome shotgun (WGS) entry which is preliminary data.</text>
</comment>
<evidence type="ECO:0000256" key="1">
    <source>
        <dbReference type="ARBA" id="ARBA00005820"/>
    </source>
</evidence>
<dbReference type="InterPro" id="IPR036388">
    <property type="entry name" value="WH-like_DNA-bd_sf"/>
</dbReference>
<keyword evidence="3 5" id="KW-0238">DNA-binding</keyword>
<keyword evidence="2" id="KW-0805">Transcription regulation</keyword>
<evidence type="ECO:0000313" key="7">
    <source>
        <dbReference type="EMBL" id="TYC10331.1"/>
    </source>
</evidence>
<dbReference type="SMART" id="SM01043">
    <property type="entry name" value="BTAD"/>
    <property type="match status" value="1"/>
</dbReference>
<proteinExistence type="inferred from homology"/>
<dbReference type="InterPro" id="IPR011990">
    <property type="entry name" value="TPR-like_helical_dom_sf"/>
</dbReference>
<keyword evidence="8" id="KW-1185">Reference proteome</keyword>
<name>A0A5D0TVP0_9ACTN</name>
<dbReference type="SUPFAM" id="SSF48452">
    <property type="entry name" value="TPR-like"/>
    <property type="match status" value="1"/>
</dbReference>
<evidence type="ECO:0000259" key="6">
    <source>
        <dbReference type="PROSITE" id="PS51755"/>
    </source>
</evidence>
<dbReference type="SUPFAM" id="SSF52540">
    <property type="entry name" value="P-loop containing nucleoside triphosphate hydrolases"/>
    <property type="match status" value="1"/>
</dbReference>
<dbReference type="Pfam" id="PF00486">
    <property type="entry name" value="Trans_reg_C"/>
    <property type="match status" value="1"/>
</dbReference>
<dbReference type="GO" id="GO:0006355">
    <property type="term" value="P:regulation of DNA-templated transcription"/>
    <property type="evidence" value="ECO:0007669"/>
    <property type="project" value="InterPro"/>
</dbReference>
<dbReference type="PRINTS" id="PR00364">
    <property type="entry name" value="DISEASERSIST"/>
</dbReference>
<feature type="domain" description="OmpR/PhoB-type" evidence="6">
    <location>
        <begin position="1"/>
        <end position="94"/>
    </location>
</feature>
<dbReference type="InterPro" id="IPR016032">
    <property type="entry name" value="Sig_transdc_resp-reg_C-effctor"/>
</dbReference>
<evidence type="ECO:0000256" key="3">
    <source>
        <dbReference type="ARBA" id="ARBA00023125"/>
    </source>
</evidence>
<dbReference type="SMART" id="SM00862">
    <property type="entry name" value="Trans_reg_C"/>
    <property type="match status" value="1"/>
</dbReference>
<organism evidence="7 8">
    <name type="scientific">Actinomadura syzygii</name>
    <dbReference type="NCBI Taxonomy" id="1427538"/>
    <lineage>
        <taxon>Bacteria</taxon>
        <taxon>Bacillati</taxon>
        <taxon>Actinomycetota</taxon>
        <taxon>Actinomycetes</taxon>
        <taxon>Streptosporangiales</taxon>
        <taxon>Thermomonosporaceae</taxon>
        <taxon>Actinomadura</taxon>
    </lineage>
</organism>
<evidence type="ECO:0000256" key="4">
    <source>
        <dbReference type="ARBA" id="ARBA00023163"/>
    </source>
</evidence>
<dbReference type="OrthoDB" id="5521887at2"/>
<evidence type="ECO:0000256" key="5">
    <source>
        <dbReference type="PROSITE-ProRule" id="PRU01091"/>
    </source>
</evidence>
<reference evidence="7 8" key="1">
    <citation type="submission" date="2019-08" db="EMBL/GenBank/DDBJ databases">
        <title>Actinomadura sp. nov. CYP1-5 isolated from mountain soil.</title>
        <authorList>
            <person name="Songsumanus A."/>
            <person name="Kuncharoen N."/>
            <person name="Kudo T."/>
            <person name="Yuki M."/>
            <person name="Igarashi Y."/>
            <person name="Tanasupawat S."/>
        </authorList>
    </citation>
    <scope>NUCLEOTIDE SEQUENCE [LARGE SCALE GENOMIC DNA]</scope>
    <source>
        <strain evidence="7 8">GKU157</strain>
    </source>
</reference>
<sequence>MRYYVLGPLEVIGPGGLPIVINAKRIRALLAILLLHPGKVVTLDRIIDGIWDDAPPRSAVENVRTYTCQLRTILRRSGHRDRLDSHPGGYRLHTHPEELDLQRFTTLVGNGQLALRSGGYANAVTLLGDAIGLWRGTPLAELELGAEMRAKTVALEELRWQAQTDWINARLALGERAGLVAPLQELIGERPLDEGLWCSLVMVLHAIGRTSEALAAFAQARERLVRELGVEPGPALRKVHAAVLEGAAVLDVSWPERRWTTSAVLTPRQLPGVPTLIGRDAEVARVRALVDRTDRGAVDHVPTVLVSGVPGVGKSATAVAAGRAVCGAHPDGEIYLDLRGSTAEPRSPSDAIAELLGTLGLMPEAIPRSWDGRQALYRSVLAERRALIVLDDAADANQVISLLPGLGRSLLIVTSRRWLVGIRADVHLALEPLSVSAAVQMLSHLIGVDRTEREYAAATAIVEACGRLPAAIRIVGARLAARPRHPLRFLAENLRDGERVLDELVVDGMSLRRLFDTSRQALDPACRRAFGMCGRLASDRITAADLGAALGLPAFAADRLLERLVHEGLLISREPESGVPTYHLPRILGLYARECFARDVEREKAG</sequence>
<dbReference type="GO" id="GO:0003677">
    <property type="term" value="F:DNA binding"/>
    <property type="evidence" value="ECO:0007669"/>
    <property type="project" value="UniProtKB-UniRule"/>
</dbReference>